<dbReference type="SUPFAM" id="SSF53474">
    <property type="entry name" value="alpha/beta-Hydrolases"/>
    <property type="match status" value="1"/>
</dbReference>
<dbReference type="InterPro" id="IPR000639">
    <property type="entry name" value="Epox_hydrolase-like"/>
</dbReference>
<evidence type="ECO:0000256" key="1">
    <source>
        <dbReference type="ARBA" id="ARBA00022801"/>
    </source>
</evidence>
<dbReference type="AlphaFoldDB" id="A0A4Y9ESB2"/>
<keyword evidence="4" id="KW-1185">Reference proteome</keyword>
<reference evidence="3 4" key="1">
    <citation type="submission" date="2019-02" db="EMBL/GenBank/DDBJ databases">
        <title>Polymorphobacter sp. isolated from the lake at the Tibet of China.</title>
        <authorList>
            <person name="Li A."/>
        </authorList>
    </citation>
    <scope>NUCLEOTIDE SEQUENCE [LARGE SCALE GENOMIC DNA]</scope>
    <source>
        <strain evidence="3 4">DJ1R-1</strain>
    </source>
</reference>
<proteinExistence type="predicted"/>
<dbReference type="RefSeq" id="WP_135244813.1">
    <property type="nucleotide sequence ID" value="NZ_SIHO01000001.1"/>
</dbReference>
<evidence type="ECO:0000313" key="3">
    <source>
        <dbReference type="EMBL" id="TFU06089.1"/>
    </source>
</evidence>
<protein>
    <submittedName>
        <fullName evidence="3">Alpha/beta hydrolase</fullName>
    </submittedName>
</protein>
<dbReference type="OrthoDB" id="9804723at2"/>
<dbReference type="Gene3D" id="3.40.50.1820">
    <property type="entry name" value="alpha/beta hydrolase"/>
    <property type="match status" value="1"/>
</dbReference>
<name>A0A4Y9ESB2_9SPHN</name>
<dbReference type="PANTHER" id="PTHR43329">
    <property type="entry name" value="EPOXIDE HYDROLASE"/>
    <property type="match status" value="1"/>
</dbReference>
<dbReference type="GO" id="GO:0016787">
    <property type="term" value="F:hydrolase activity"/>
    <property type="evidence" value="ECO:0007669"/>
    <property type="project" value="UniProtKB-KW"/>
</dbReference>
<dbReference type="InterPro" id="IPR029058">
    <property type="entry name" value="AB_hydrolase_fold"/>
</dbReference>
<dbReference type="Proteomes" id="UP000297737">
    <property type="component" value="Unassembled WGS sequence"/>
</dbReference>
<feature type="domain" description="AB hydrolase-1" evidence="2">
    <location>
        <begin position="27"/>
        <end position="267"/>
    </location>
</feature>
<evidence type="ECO:0000313" key="4">
    <source>
        <dbReference type="Proteomes" id="UP000297737"/>
    </source>
</evidence>
<gene>
    <name evidence="3" type="ORF">EUV02_03480</name>
</gene>
<accession>A0A4Y9ESB2</accession>
<sequence length="319" mass="34462">MAEITVRNGDVNLHVRVEGPADSPYLPILCVHGWPELGYSWRHQLAHFAGLGYRIAAMDVRGYGASDKPHAIAAYTLSQLAGDTAAVIDALGGRAILFGHDWGAPIVWQTALRHTDKVAAVAGLSVPHLPAGDVPFLALARQIYAGKFFYQLYFQPEGVAEAEFEADPQALAKVYFALSGGATESALINDRPADSKFFTGLTVPDPYPAWMTRADLAVYEAAFKAGGWRGPFNRYRAQDLDFEERGPVLGRHITQPAAFIAGTRDPVRHFIPGVDLYASAGAACDDFRGTTLIEGIGHWVQQEAPAETNAALQAFVEGL</sequence>
<comment type="caution">
    <text evidence="3">The sequence shown here is derived from an EMBL/GenBank/DDBJ whole genome shotgun (WGS) entry which is preliminary data.</text>
</comment>
<organism evidence="3 4">
    <name type="scientific">Glacieibacterium arshaanense</name>
    <dbReference type="NCBI Taxonomy" id="2511025"/>
    <lineage>
        <taxon>Bacteria</taxon>
        <taxon>Pseudomonadati</taxon>
        <taxon>Pseudomonadota</taxon>
        <taxon>Alphaproteobacteria</taxon>
        <taxon>Sphingomonadales</taxon>
        <taxon>Sphingosinicellaceae</taxon>
        <taxon>Glacieibacterium</taxon>
    </lineage>
</organism>
<dbReference type="InterPro" id="IPR000073">
    <property type="entry name" value="AB_hydrolase_1"/>
</dbReference>
<dbReference type="EMBL" id="SIHO01000001">
    <property type="protein sequence ID" value="TFU06089.1"/>
    <property type="molecule type" value="Genomic_DNA"/>
</dbReference>
<dbReference type="Pfam" id="PF00561">
    <property type="entry name" value="Abhydrolase_1"/>
    <property type="match status" value="1"/>
</dbReference>
<evidence type="ECO:0000259" key="2">
    <source>
        <dbReference type="Pfam" id="PF00561"/>
    </source>
</evidence>
<dbReference type="PRINTS" id="PR00412">
    <property type="entry name" value="EPOXHYDRLASE"/>
</dbReference>
<keyword evidence="1 3" id="KW-0378">Hydrolase</keyword>